<name>E9GL07_DAPPU</name>
<gene>
    <name evidence="3" type="ORF">DAPPUDRAFT_304357</name>
</gene>
<dbReference type="AlphaFoldDB" id="E9GL07"/>
<proteinExistence type="predicted"/>
<evidence type="ECO:0000256" key="1">
    <source>
        <dbReference type="SAM" id="SignalP"/>
    </source>
</evidence>
<dbReference type="InterPro" id="IPR031993">
    <property type="entry name" value="DUF4789"/>
</dbReference>
<keyword evidence="1" id="KW-0732">Signal</keyword>
<dbReference type="HOGENOM" id="CLU_696898_0_0_1"/>
<dbReference type="eggNOG" id="ENOG502T0G8">
    <property type="taxonomic scope" value="Eukaryota"/>
</dbReference>
<feature type="chain" id="PRO_5003241306" description="DUF4789 domain-containing protein" evidence="1">
    <location>
        <begin position="20"/>
        <end position="402"/>
    </location>
</feature>
<evidence type="ECO:0000313" key="4">
    <source>
        <dbReference type="Proteomes" id="UP000000305"/>
    </source>
</evidence>
<keyword evidence="4" id="KW-1185">Reference proteome</keyword>
<dbReference type="PANTHER" id="PTHR21177">
    <property type="entry name" value="IP06524P-RELATED"/>
    <property type="match status" value="1"/>
</dbReference>
<evidence type="ECO:0000313" key="3">
    <source>
        <dbReference type="EMBL" id="EFX79876.1"/>
    </source>
</evidence>
<sequence>MEMFASAIIFAAAVALVSANNAPTYPSDVSSTAGNSYESYPPFNGAKVPQNGKPSNSSYPDDGCGDYSVRFKGDGYCYPLLKKGPCENVLFWITVEPYTYEGICTPRLCGRGKVFVGRDGLCHDIYDTKECRGGRRLYYSAYGDPICDCPVGQYPFPSEEDDCVPIFTQGPCPTNQVVSVSSSGKLECAPNTCQLVDRYQDFLLQLVPVKQSRISNDDEDDEYGYCYALGTRGPCSPSELFGYNIFSSQGECVDMDDPRTPYFSSPEENAILDDVFDRAANEPIKTKNNRSNTFFRAQRLSRKRRQGPNTFGIFQQPSRIPTSLLNPCQSGGRNGNNFKCANPLVPSRPVRDVSQPVSPAFGCRPNDFLQATGQCGSNRGPASCGPSYQFIPATNQCRPIRF</sequence>
<dbReference type="Proteomes" id="UP000000305">
    <property type="component" value="Unassembled WGS sequence"/>
</dbReference>
<dbReference type="KEGG" id="dpx:DAPPUDRAFT_304357"/>
<feature type="domain" description="DUF4789" evidence="2">
    <location>
        <begin position="130"/>
        <end position="235"/>
    </location>
</feature>
<feature type="signal peptide" evidence="1">
    <location>
        <begin position="1"/>
        <end position="19"/>
    </location>
</feature>
<dbReference type="PhylomeDB" id="E9GL07"/>
<reference evidence="3 4" key="1">
    <citation type="journal article" date="2011" name="Science">
        <title>The ecoresponsive genome of Daphnia pulex.</title>
        <authorList>
            <person name="Colbourne J.K."/>
            <person name="Pfrender M.E."/>
            <person name="Gilbert D."/>
            <person name="Thomas W.K."/>
            <person name="Tucker A."/>
            <person name="Oakley T.H."/>
            <person name="Tokishita S."/>
            <person name="Aerts A."/>
            <person name="Arnold G.J."/>
            <person name="Basu M.K."/>
            <person name="Bauer D.J."/>
            <person name="Caceres C.E."/>
            <person name="Carmel L."/>
            <person name="Casola C."/>
            <person name="Choi J.H."/>
            <person name="Detter J.C."/>
            <person name="Dong Q."/>
            <person name="Dusheyko S."/>
            <person name="Eads B.D."/>
            <person name="Frohlich T."/>
            <person name="Geiler-Samerotte K.A."/>
            <person name="Gerlach D."/>
            <person name="Hatcher P."/>
            <person name="Jogdeo S."/>
            <person name="Krijgsveld J."/>
            <person name="Kriventseva E.V."/>
            <person name="Kultz D."/>
            <person name="Laforsch C."/>
            <person name="Lindquist E."/>
            <person name="Lopez J."/>
            <person name="Manak J.R."/>
            <person name="Muller J."/>
            <person name="Pangilinan J."/>
            <person name="Patwardhan R.P."/>
            <person name="Pitluck S."/>
            <person name="Pritham E.J."/>
            <person name="Rechtsteiner A."/>
            <person name="Rho M."/>
            <person name="Rogozin I.B."/>
            <person name="Sakarya O."/>
            <person name="Salamov A."/>
            <person name="Schaack S."/>
            <person name="Shapiro H."/>
            <person name="Shiga Y."/>
            <person name="Skalitzky C."/>
            <person name="Smith Z."/>
            <person name="Souvorov A."/>
            <person name="Sung W."/>
            <person name="Tang Z."/>
            <person name="Tsuchiya D."/>
            <person name="Tu H."/>
            <person name="Vos H."/>
            <person name="Wang M."/>
            <person name="Wolf Y.I."/>
            <person name="Yamagata H."/>
            <person name="Yamada T."/>
            <person name="Ye Y."/>
            <person name="Shaw J.R."/>
            <person name="Andrews J."/>
            <person name="Crease T.J."/>
            <person name="Tang H."/>
            <person name="Lucas S.M."/>
            <person name="Robertson H.M."/>
            <person name="Bork P."/>
            <person name="Koonin E.V."/>
            <person name="Zdobnov E.M."/>
            <person name="Grigoriev I.V."/>
            <person name="Lynch M."/>
            <person name="Boore J.L."/>
        </authorList>
    </citation>
    <scope>NUCLEOTIDE SEQUENCE [LARGE SCALE GENOMIC DNA]</scope>
</reference>
<dbReference type="InParanoid" id="E9GL07"/>
<dbReference type="Pfam" id="PF16033">
    <property type="entry name" value="DUF4789"/>
    <property type="match status" value="1"/>
</dbReference>
<dbReference type="EMBL" id="GL732550">
    <property type="protein sequence ID" value="EFX79876.1"/>
    <property type="molecule type" value="Genomic_DNA"/>
</dbReference>
<dbReference type="OrthoDB" id="6347202at2759"/>
<accession>E9GL07</accession>
<protein>
    <recommendedName>
        <fullName evidence="2">DUF4789 domain-containing protein</fullName>
    </recommendedName>
</protein>
<organism evidence="3 4">
    <name type="scientific">Daphnia pulex</name>
    <name type="common">Water flea</name>
    <dbReference type="NCBI Taxonomy" id="6669"/>
    <lineage>
        <taxon>Eukaryota</taxon>
        <taxon>Metazoa</taxon>
        <taxon>Ecdysozoa</taxon>
        <taxon>Arthropoda</taxon>
        <taxon>Crustacea</taxon>
        <taxon>Branchiopoda</taxon>
        <taxon>Diplostraca</taxon>
        <taxon>Cladocera</taxon>
        <taxon>Anomopoda</taxon>
        <taxon>Daphniidae</taxon>
        <taxon>Daphnia</taxon>
    </lineage>
</organism>
<evidence type="ECO:0000259" key="2">
    <source>
        <dbReference type="Pfam" id="PF16033"/>
    </source>
</evidence>
<dbReference type="PANTHER" id="PTHR21177:SF7">
    <property type="entry name" value="GH11627P"/>
    <property type="match status" value="1"/>
</dbReference>